<dbReference type="Gene3D" id="3.60.15.10">
    <property type="entry name" value="Ribonuclease Z/Hydroxyacylglutathione hydrolase-like"/>
    <property type="match status" value="1"/>
</dbReference>
<evidence type="ECO:0000313" key="3">
    <source>
        <dbReference type="EMBL" id="MBL0405275.1"/>
    </source>
</evidence>
<dbReference type="SUPFAM" id="SSF56281">
    <property type="entry name" value="Metallo-hydrolase/oxidoreductase"/>
    <property type="match status" value="1"/>
</dbReference>
<dbReference type="SMART" id="SM00849">
    <property type="entry name" value="Lactamase_B"/>
    <property type="match status" value="1"/>
</dbReference>
<dbReference type="PANTHER" id="PTHR46018">
    <property type="entry name" value="ZINC PHOSPHODIESTERASE ELAC PROTEIN 1"/>
    <property type="match status" value="1"/>
</dbReference>
<protein>
    <submittedName>
        <fullName evidence="3">MBL fold metallo-hydrolase</fullName>
    </submittedName>
</protein>
<evidence type="ECO:0000256" key="1">
    <source>
        <dbReference type="ARBA" id="ARBA00022801"/>
    </source>
</evidence>
<keyword evidence="1" id="KW-0378">Hydrolase</keyword>
<dbReference type="CDD" id="cd07719">
    <property type="entry name" value="arylsulfatase_AtsA-like_MBL-fold"/>
    <property type="match status" value="1"/>
</dbReference>
<evidence type="ECO:0000313" key="4">
    <source>
        <dbReference type="Proteomes" id="UP000605848"/>
    </source>
</evidence>
<dbReference type="EMBL" id="JAEQMY010000020">
    <property type="protein sequence ID" value="MBL0405275.1"/>
    <property type="molecule type" value="Genomic_DNA"/>
</dbReference>
<feature type="domain" description="Metallo-beta-lactamase" evidence="2">
    <location>
        <begin position="32"/>
        <end position="235"/>
    </location>
</feature>
<reference evidence="3" key="1">
    <citation type="submission" date="2021-01" db="EMBL/GenBank/DDBJ databases">
        <title>Microvirga sp.</title>
        <authorList>
            <person name="Kim M.K."/>
        </authorList>
    </citation>
    <scope>NUCLEOTIDE SEQUENCE</scope>
    <source>
        <strain evidence="3">5420S-16</strain>
    </source>
</reference>
<accession>A0A936ZG83</accession>
<sequence>MLHDATPCDPPAEDRLILLGTKGGPRPSLLRSNPANLILSEGSAYLVDCGYGTTRQLLLAGVQPHELDAIFITHHHSDHTLELGPLLYQAWVGGLRRPIDVFGPPPLATLINGFFASLWFEIATRMEDEGRSDPRQLVRIHEIDAASVVLETANIRVTAGQVHHPPLRHAFAYRLDTHHRSLILSGDTAMCPGLVALARRADVLVHEVMRVESLPKLVAGLPNALALYAHLLASHTTTEQVGAVAARAEVGTLVLNHFVPGDDPAITEEMWLAAPRRVFEGTVIAGRDLLAV</sequence>
<dbReference type="PANTHER" id="PTHR46018:SF2">
    <property type="entry name" value="ZINC PHOSPHODIESTERASE ELAC PROTEIN 1"/>
    <property type="match status" value="1"/>
</dbReference>
<dbReference type="InterPro" id="IPR001279">
    <property type="entry name" value="Metallo-B-lactamas"/>
</dbReference>
<gene>
    <name evidence="3" type="ORF">JKG68_14995</name>
</gene>
<dbReference type="Pfam" id="PF12706">
    <property type="entry name" value="Lactamase_B_2"/>
    <property type="match status" value="1"/>
</dbReference>
<dbReference type="AlphaFoldDB" id="A0A936ZG83"/>
<organism evidence="3 4">
    <name type="scientific">Microvirga aerilata</name>
    <dbReference type="NCBI Taxonomy" id="670292"/>
    <lineage>
        <taxon>Bacteria</taxon>
        <taxon>Pseudomonadati</taxon>
        <taxon>Pseudomonadota</taxon>
        <taxon>Alphaproteobacteria</taxon>
        <taxon>Hyphomicrobiales</taxon>
        <taxon>Methylobacteriaceae</taxon>
        <taxon>Microvirga</taxon>
    </lineage>
</organism>
<dbReference type="RefSeq" id="WP_202060903.1">
    <property type="nucleotide sequence ID" value="NZ_JAEQMY010000020.1"/>
</dbReference>
<dbReference type="Proteomes" id="UP000605848">
    <property type="component" value="Unassembled WGS sequence"/>
</dbReference>
<comment type="caution">
    <text evidence="3">The sequence shown here is derived from an EMBL/GenBank/DDBJ whole genome shotgun (WGS) entry which is preliminary data.</text>
</comment>
<evidence type="ECO:0000259" key="2">
    <source>
        <dbReference type="SMART" id="SM00849"/>
    </source>
</evidence>
<keyword evidence="4" id="KW-1185">Reference proteome</keyword>
<dbReference type="InterPro" id="IPR044094">
    <property type="entry name" value="AtsA-like_MBL-fold"/>
</dbReference>
<name>A0A936ZG83_9HYPH</name>
<dbReference type="InterPro" id="IPR036866">
    <property type="entry name" value="RibonucZ/Hydroxyglut_hydro"/>
</dbReference>
<proteinExistence type="predicted"/>
<dbReference type="GO" id="GO:0042781">
    <property type="term" value="F:3'-tRNA processing endoribonuclease activity"/>
    <property type="evidence" value="ECO:0007669"/>
    <property type="project" value="TreeGrafter"/>
</dbReference>